<keyword evidence="8" id="KW-0902">Two-component regulatory system</keyword>
<evidence type="ECO:0000259" key="10">
    <source>
        <dbReference type="PROSITE" id="PS50109"/>
    </source>
</evidence>
<evidence type="ECO:0000313" key="12">
    <source>
        <dbReference type="Proteomes" id="UP001203410"/>
    </source>
</evidence>
<dbReference type="SUPFAM" id="SSF55874">
    <property type="entry name" value="ATPase domain of HSP90 chaperone/DNA topoisomerase II/histidine kinase"/>
    <property type="match status" value="1"/>
</dbReference>
<evidence type="ECO:0000313" key="11">
    <source>
        <dbReference type="EMBL" id="MCL6699164.1"/>
    </source>
</evidence>
<feature type="transmembrane region" description="Helical" evidence="9">
    <location>
        <begin position="48"/>
        <end position="68"/>
    </location>
</feature>
<keyword evidence="9" id="KW-0812">Transmembrane</keyword>
<dbReference type="InterPro" id="IPR033424">
    <property type="entry name" value="MASE4"/>
</dbReference>
<sequence length="522" mass="57337">MAQDRLGLFDTPPSRAETRLSIAIVGLLFASLAVILPLQDIRLREVDAFIPIIDAILFVSELITAALLYAQAAVFRSRALTILATSFVLAALLLIPHLLTFPGSFAPEGLLGAGVNTTAWLFTIRRAALPLAVIAYVYLRQADVSSPPWTERQPERIIPWLLGAAAVATAITLLTTVGHDLLPPFYTNNVDRVQHYASLYHFIVFAFYAGATIVLLNKRNSVLDMWLLVALFGWLFQSLLNVVIPARFTVGWYGLFTLMLVSNLIVMLALIAETGWLYSRLALSTAVQRRERQARLMSMDAVTAAIAHEVGQPLTAVTLNASAGLNSLTGPEPDVEKAIQALRAVSDSGKRTFDVVRSIRAMFAKGAHEETEFDLNDLVRETASLMDREMAVKKVSVELALNDALPMIKADRVQMQRVLVNLFSNAIDSLRIGRGRPRRIAIRSALSDGKGILLEVSDTGTGIEPDVLQHIFEPFFSTKAAGRGLGLPLCRTIVEEHGGRLWASPGEEFGAIFHLQLPRRRQ</sequence>
<dbReference type="InterPro" id="IPR036097">
    <property type="entry name" value="HisK_dim/P_sf"/>
</dbReference>
<feature type="domain" description="Histidine kinase" evidence="10">
    <location>
        <begin position="305"/>
        <end position="521"/>
    </location>
</feature>
<dbReference type="Proteomes" id="UP001203410">
    <property type="component" value="Unassembled WGS sequence"/>
</dbReference>
<dbReference type="SUPFAM" id="SSF47384">
    <property type="entry name" value="Homodimeric domain of signal transducing histidine kinase"/>
    <property type="match status" value="1"/>
</dbReference>
<feature type="transmembrane region" description="Helical" evidence="9">
    <location>
        <begin position="223"/>
        <end position="244"/>
    </location>
</feature>
<feature type="transmembrane region" description="Helical" evidence="9">
    <location>
        <begin position="119"/>
        <end position="139"/>
    </location>
</feature>
<keyword evidence="9" id="KW-1133">Transmembrane helix</keyword>
<feature type="transmembrane region" description="Helical" evidence="9">
    <location>
        <begin position="160"/>
        <end position="179"/>
    </location>
</feature>
<evidence type="ECO:0000256" key="1">
    <source>
        <dbReference type="ARBA" id="ARBA00000085"/>
    </source>
</evidence>
<keyword evidence="7" id="KW-0067">ATP-binding</keyword>
<comment type="catalytic activity">
    <reaction evidence="1">
        <text>ATP + protein L-histidine = ADP + protein N-phospho-L-histidine.</text>
        <dbReference type="EC" id="2.7.13.3"/>
    </reaction>
</comment>
<dbReference type="InterPro" id="IPR036890">
    <property type="entry name" value="HATPase_C_sf"/>
</dbReference>
<keyword evidence="12" id="KW-1185">Reference proteome</keyword>
<dbReference type="SMART" id="SM00387">
    <property type="entry name" value="HATPase_c"/>
    <property type="match status" value="1"/>
</dbReference>
<keyword evidence="3" id="KW-0597">Phosphoprotein</keyword>
<evidence type="ECO:0000256" key="2">
    <source>
        <dbReference type="ARBA" id="ARBA00012438"/>
    </source>
</evidence>
<feature type="transmembrane region" description="Helical" evidence="9">
    <location>
        <begin position="20"/>
        <end position="36"/>
    </location>
</feature>
<keyword evidence="9" id="KW-0472">Membrane</keyword>
<dbReference type="PANTHER" id="PTHR43065:SF10">
    <property type="entry name" value="PEROXIDE STRESS-ACTIVATED HISTIDINE KINASE MAK3"/>
    <property type="match status" value="1"/>
</dbReference>
<evidence type="ECO:0000256" key="7">
    <source>
        <dbReference type="ARBA" id="ARBA00022840"/>
    </source>
</evidence>
<dbReference type="InterPro" id="IPR003594">
    <property type="entry name" value="HATPase_dom"/>
</dbReference>
<organism evidence="11 12">
    <name type="scientific">Sphingomonas caseinilyticus</name>
    <dbReference type="NCBI Taxonomy" id="2908205"/>
    <lineage>
        <taxon>Bacteria</taxon>
        <taxon>Pseudomonadati</taxon>
        <taxon>Pseudomonadota</taxon>
        <taxon>Alphaproteobacteria</taxon>
        <taxon>Sphingomonadales</taxon>
        <taxon>Sphingomonadaceae</taxon>
        <taxon>Sphingomonas</taxon>
    </lineage>
</organism>
<dbReference type="Pfam" id="PF17158">
    <property type="entry name" value="MASE4"/>
    <property type="match status" value="1"/>
</dbReference>
<evidence type="ECO:0000256" key="9">
    <source>
        <dbReference type="SAM" id="Phobius"/>
    </source>
</evidence>
<dbReference type="PANTHER" id="PTHR43065">
    <property type="entry name" value="SENSOR HISTIDINE KINASE"/>
    <property type="match status" value="1"/>
</dbReference>
<dbReference type="Pfam" id="PF02518">
    <property type="entry name" value="HATPase_c"/>
    <property type="match status" value="1"/>
</dbReference>
<feature type="transmembrane region" description="Helical" evidence="9">
    <location>
        <begin position="199"/>
        <end position="216"/>
    </location>
</feature>
<keyword evidence="6" id="KW-0418">Kinase</keyword>
<dbReference type="Gene3D" id="1.10.287.130">
    <property type="match status" value="1"/>
</dbReference>
<evidence type="ECO:0000256" key="5">
    <source>
        <dbReference type="ARBA" id="ARBA00022741"/>
    </source>
</evidence>
<dbReference type="Gene3D" id="3.30.565.10">
    <property type="entry name" value="Histidine kinase-like ATPase, C-terminal domain"/>
    <property type="match status" value="1"/>
</dbReference>
<evidence type="ECO:0000256" key="4">
    <source>
        <dbReference type="ARBA" id="ARBA00022679"/>
    </source>
</evidence>
<feature type="transmembrane region" description="Helical" evidence="9">
    <location>
        <begin position="250"/>
        <end position="271"/>
    </location>
</feature>
<evidence type="ECO:0000256" key="8">
    <source>
        <dbReference type="ARBA" id="ARBA00023012"/>
    </source>
</evidence>
<dbReference type="PROSITE" id="PS50109">
    <property type="entry name" value="HIS_KIN"/>
    <property type="match status" value="1"/>
</dbReference>
<dbReference type="EC" id="2.7.13.3" evidence="2"/>
<reference evidence="11 12" key="1">
    <citation type="submission" date="2022-05" db="EMBL/GenBank/DDBJ databases">
        <authorList>
            <person name="Jo J.-H."/>
            <person name="Im W.-T."/>
        </authorList>
    </citation>
    <scope>NUCLEOTIDE SEQUENCE [LARGE SCALE GENOMIC DNA]</scope>
    <source>
        <strain evidence="11 12">NSE70-1</strain>
    </source>
</reference>
<gene>
    <name evidence="11" type="ORF">LZ496_10280</name>
</gene>
<keyword evidence="5" id="KW-0547">Nucleotide-binding</keyword>
<name>A0ABT0RW93_9SPHN</name>
<keyword evidence="4" id="KW-0808">Transferase</keyword>
<proteinExistence type="predicted"/>
<dbReference type="RefSeq" id="WP_249904566.1">
    <property type="nucleotide sequence ID" value="NZ_JAMGBA010000002.1"/>
</dbReference>
<evidence type="ECO:0000256" key="6">
    <source>
        <dbReference type="ARBA" id="ARBA00022777"/>
    </source>
</evidence>
<comment type="caution">
    <text evidence="11">The sequence shown here is derived from an EMBL/GenBank/DDBJ whole genome shotgun (WGS) entry which is preliminary data.</text>
</comment>
<dbReference type="InterPro" id="IPR005467">
    <property type="entry name" value="His_kinase_dom"/>
</dbReference>
<dbReference type="PRINTS" id="PR00344">
    <property type="entry name" value="BCTRLSENSOR"/>
</dbReference>
<evidence type="ECO:0000256" key="3">
    <source>
        <dbReference type="ARBA" id="ARBA00022553"/>
    </source>
</evidence>
<dbReference type="InterPro" id="IPR004358">
    <property type="entry name" value="Sig_transdc_His_kin-like_C"/>
</dbReference>
<protein>
    <recommendedName>
        <fullName evidence="2">histidine kinase</fullName>
        <ecNumber evidence="2">2.7.13.3</ecNumber>
    </recommendedName>
</protein>
<accession>A0ABT0RW93</accession>
<feature type="transmembrane region" description="Helical" evidence="9">
    <location>
        <begin position="80"/>
        <end position="99"/>
    </location>
</feature>
<dbReference type="EMBL" id="JAMGBA010000002">
    <property type="protein sequence ID" value="MCL6699164.1"/>
    <property type="molecule type" value="Genomic_DNA"/>
</dbReference>